<protein>
    <recommendedName>
        <fullName evidence="4">Secreted peptide</fullName>
    </recommendedName>
</protein>
<dbReference type="AlphaFoldDB" id="A0A5B7GPJ1"/>
<keyword evidence="1" id="KW-0732">Signal</keyword>
<organism evidence="2 3">
    <name type="scientific">Portunus trituberculatus</name>
    <name type="common">Swimming crab</name>
    <name type="synonym">Neptunus trituberculatus</name>
    <dbReference type="NCBI Taxonomy" id="210409"/>
    <lineage>
        <taxon>Eukaryota</taxon>
        <taxon>Metazoa</taxon>
        <taxon>Ecdysozoa</taxon>
        <taxon>Arthropoda</taxon>
        <taxon>Crustacea</taxon>
        <taxon>Multicrustacea</taxon>
        <taxon>Malacostraca</taxon>
        <taxon>Eumalacostraca</taxon>
        <taxon>Eucarida</taxon>
        <taxon>Decapoda</taxon>
        <taxon>Pleocyemata</taxon>
        <taxon>Brachyura</taxon>
        <taxon>Eubrachyura</taxon>
        <taxon>Portunoidea</taxon>
        <taxon>Portunidae</taxon>
        <taxon>Portuninae</taxon>
        <taxon>Portunus</taxon>
    </lineage>
</organism>
<evidence type="ECO:0008006" key="4">
    <source>
        <dbReference type="Google" id="ProtNLM"/>
    </source>
</evidence>
<feature type="chain" id="PRO_5023077251" description="Secreted peptide" evidence="1">
    <location>
        <begin position="23"/>
        <end position="61"/>
    </location>
</feature>
<dbReference type="EMBL" id="VSRR010016280">
    <property type="protein sequence ID" value="MPC59127.1"/>
    <property type="molecule type" value="Genomic_DNA"/>
</dbReference>
<accession>A0A5B7GPJ1</accession>
<gene>
    <name evidence="2" type="ORF">E2C01_053143</name>
</gene>
<sequence>MSVVLVVVAGVVMVLSLRVVEGGCRCCCIGFDVINPFNTMTRFHIHSTYCLVNLYSFRNSC</sequence>
<proteinExistence type="predicted"/>
<evidence type="ECO:0000313" key="3">
    <source>
        <dbReference type="Proteomes" id="UP000324222"/>
    </source>
</evidence>
<evidence type="ECO:0000256" key="1">
    <source>
        <dbReference type="SAM" id="SignalP"/>
    </source>
</evidence>
<reference evidence="2 3" key="1">
    <citation type="submission" date="2019-05" db="EMBL/GenBank/DDBJ databases">
        <title>Another draft genome of Portunus trituberculatus and its Hox gene families provides insights of decapod evolution.</title>
        <authorList>
            <person name="Jeong J.-H."/>
            <person name="Song I."/>
            <person name="Kim S."/>
            <person name="Choi T."/>
            <person name="Kim D."/>
            <person name="Ryu S."/>
            <person name="Kim W."/>
        </authorList>
    </citation>
    <scope>NUCLEOTIDE SEQUENCE [LARGE SCALE GENOMIC DNA]</scope>
    <source>
        <tissue evidence="2">Muscle</tissue>
    </source>
</reference>
<evidence type="ECO:0000313" key="2">
    <source>
        <dbReference type="EMBL" id="MPC59127.1"/>
    </source>
</evidence>
<dbReference type="Proteomes" id="UP000324222">
    <property type="component" value="Unassembled WGS sequence"/>
</dbReference>
<name>A0A5B7GPJ1_PORTR</name>
<comment type="caution">
    <text evidence="2">The sequence shown here is derived from an EMBL/GenBank/DDBJ whole genome shotgun (WGS) entry which is preliminary data.</text>
</comment>
<feature type="signal peptide" evidence="1">
    <location>
        <begin position="1"/>
        <end position="22"/>
    </location>
</feature>
<keyword evidence="3" id="KW-1185">Reference proteome</keyword>